<dbReference type="InterPro" id="IPR001845">
    <property type="entry name" value="HTH_ArsR_DNA-bd_dom"/>
</dbReference>
<dbReference type="Gene3D" id="1.10.10.10">
    <property type="entry name" value="Winged helix-like DNA-binding domain superfamily/Winged helix DNA-binding domain"/>
    <property type="match status" value="1"/>
</dbReference>
<dbReference type="EMBL" id="MWQN01000001">
    <property type="protein sequence ID" value="OPC79715.1"/>
    <property type="molecule type" value="Genomic_DNA"/>
</dbReference>
<gene>
    <name evidence="5" type="ORF">B4N89_01050</name>
</gene>
<keyword evidence="2" id="KW-0238">DNA-binding</keyword>
<dbReference type="OrthoDB" id="4745720at2"/>
<evidence type="ECO:0000313" key="6">
    <source>
        <dbReference type="Proteomes" id="UP000190037"/>
    </source>
</evidence>
<evidence type="ECO:0000313" key="5">
    <source>
        <dbReference type="EMBL" id="OPC79715.1"/>
    </source>
</evidence>
<keyword evidence="3" id="KW-0804">Transcription</keyword>
<organism evidence="5 6">
    <name type="scientific">Embleya scabrispora</name>
    <dbReference type="NCBI Taxonomy" id="159449"/>
    <lineage>
        <taxon>Bacteria</taxon>
        <taxon>Bacillati</taxon>
        <taxon>Actinomycetota</taxon>
        <taxon>Actinomycetes</taxon>
        <taxon>Kitasatosporales</taxon>
        <taxon>Streptomycetaceae</taxon>
        <taxon>Embleya</taxon>
    </lineage>
</organism>
<dbReference type="Pfam" id="PF01022">
    <property type="entry name" value="HTH_5"/>
    <property type="match status" value="1"/>
</dbReference>
<reference evidence="5 6" key="1">
    <citation type="submission" date="2017-03" db="EMBL/GenBank/DDBJ databases">
        <title>Draft genome sequence of Streptomyces scabrisporus NF3, endophyte isolated from Amphipterygium adstringens.</title>
        <authorList>
            <person name="Vazquez M."/>
            <person name="Ceapa C.D."/>
            <person name="Rodriguez Luna D."/>
            <person name="Sanchez Esquivel S."/>
        </authorList>
    </citation>
    <scope>NUCLEOTIDE SEQUENCE [LARGE SCALE GENOMIC DNA]</scope>
    <source>
        <strain evidence="5 6">NF3</strain>
    </source>
</reference>
<dbReference type="PANTHER" id="PTHR43132">
    <property type="entry name" value="ARSENICAL RESISTANCE OPERON REPRESSOR ARSR-RELATED"/>
    <property type="match status" value="1"/>
</dbReference>
<dbReference type="InterPro" id="IPR036388">
    <property type="entry name" value="WH-like_DNA-bd_sf"/>
</dbReference>
<evidence type="ECO:0000256" key="1">
    <source>
        <dbReference type="ARBA" id="ARBA00023015"/>
    </source>
</evidence>
<sequence length="329" mass="35863">MLRIRFTAADFGRIRFAPRPAPLLELNVALTRMFRPDDALLLGTWRQRLLRALPAAAEPFGDLVPGPVAPHFLDEFADSLTEGLDTMRATRPEEVRAELERVYAPHPTAAPAWIRDLHRGDEHSWRILRRAQLGAYEAVLAPVWSVVQDLHRAEFTRHALGMAEHGLGPTLADLVSGSRLREDVWEVAGPTAREIPLRGRGLLLQPIFHWSGHPLISDLPDRPVAVTYPAGPGLPPTPTGPADTADALAAVLGRTRTDILCLLAAGHTTGDLARRLRLSNATVSEHTAALRAAGLITTTRIGRAVRHERTPIGTLLIGRHGLQSVDSPG</sequence>
<accession>A0A1T3NSI7</accession>
<dbReference type="SUPFAM" id="SSF46785">
    <property type="entry name" value="Winged helix' DNA-binding domain"/>
    <property type="match status" value="1"/>
</dbReference>
<dbReference type="CDD" id="cd00090">
    <property type="entry name" value="HTH_ARSR"/>
    <property type="match status" value="1"/>
</dbReference>
<keyword evidence="6" id="KW-1185">Reference proteome</keyword>
<feature type="domain" description="HTH arsR-type" evidence="4">
    <location>
        <begin position="246"/>
        <end position="321"/>
    </location>
</feature>
<dbReference type="STRING" id="159449.B4N89_01050"/>
<dbReference type="Proteomes" id="UP000190037">
    <property type="component" value="Unassembled WGS sequence"/>
</dbReference>
<evidence type="ECO:0000259" key="4">
    <source>
        <dbReference type="SMART" id="SM00418"/>
    </source>
</evidence>
<dbReference type="PANTHER" id="PTHR43132:SF8">
    <property type="entry name" value="HTH-TYPE TRANSCRIPTIONAL REGULATOR KMTR"/>
    <property type="match status" value="1"/>
</dbReference>
<protein>
    <submittedName>
        <fullName evidence="5">Transcriptional regulator</fullName>
    </submittedName>
</protein>
<dbReference type="AlphaFoldDB" id="A0A1T3NSI7"/>
<evidence type="ECO:0000256" key="2">
    <source>
        <dbReference type="ARBA" id="ARBA00023125"/>
    </source>
</evidence>
<proteinExistence type="predicted"/>
<dbReference type="InterPro" id="IPR051011">
    <property type="entry name" value="Metal_resp_trans_reg"/>
</dbReference>
<comment type="caution">
    <text evidence="5">The sequence shown here is derived from an EMBL/GenBank/DDBJ whole genome shotgun (WGS) entry which is preliminary data.</text>
</comment>
<evidence type="ECO:0000256" key="3">
    <source>
        <dbReference type="ARBA" id="ARBA00023163"/>
    </source>
</evidence>
<name>A0A1T3NSI7_9ACTN</name>
<dbReference type="GO" id="GO:0003677">
    <property type="term" value="F:DNA binding"/>
    <property type="evidence" value="ECO:0007669"/>
    <property type="project" value="UniProtKB-KW"/>
</dbReference>
<dbReference type="SMART" id="SM00418">
    <property type="entry name" value="HTH_ARSR"/>
    <property type="match status" value="1"/>
</dbReference>
<dbReference type="InterPro" id="IPR011991">
    <property type="entry name" value="ArsR-like_HTH"/>
</dbReference>
<dbReference type="InterPro" id="IPR036390">
    <property type="entry name" value="WH_DNA-bd_sf"/>
</dbReference>
<keyword evidence="1" id="KW-0805">Transcription regulation</keyword>
<dbReference type="RefSeq" id="WP_078973980.1">
    <property type="nucleotide sequence ID" value="NZ_MWQN01000001.1"/>
</dbReference>
<dbReference type="GO" id="GO:0003700">
    <property type="term" value="F:DNA-binding transcription factor activity"/>
    <property type="evidence" value="ECO:0007669"/>
    <property type="project" value="InterPro"/>
</dbReference>